<feature type="domain" description="PAS" evidence="3">
    <location>
        <begin position="380"/>
        <end position="431"/>
    </location>
</feature>
<dbReference type="SMART" id="SM00091">
    <property type="entry name" value="PAS"/>
    <property type="match status" value="3"/>
</dbReference>
<evidence type="ECO:0000313" key="5">
    <source>
        <dbReference type="Proteomes" id="UP000663203"/>
    </source>
</evidence>
<feature type="domain" description="PAS" evidence="3">
    <location>
        <begin position="263"/>
        <end position="314"/>
    </location>
</feature>
<accession>A0A8A2VEI9</accession>
<sequence>MNRGLEGLETAPIRAHAVGSSTWLRTVRTGLDDGDVAVHGPFEPSELDAAPLEGANCVLTDDRDVLAALGDEWPVVYAVESPDTGAIDRLLSDGAADVIAKTTTDQPSLLAHRLRRAVESASARRTAARRAEWFESLLAHTDDLLILLDTDGSITYVGPSAEQVGGYDAERMLDTHFLEYVHPDDASALRADFDALCAADPGATTTAEYRCQHADRSWYEHEVVLTNRLGDETRRSPSRRSDSDGEIDGIVASIRDVSEIHRVERDLAESFDRVSDAVFALDPEWRFTSVNDRAATILDVDPAEAKGRKILELFPELRDTPFQEAALEATRTGDSTSLERYYEPSDRWYDVQLYPSSSGLSVYLQDVTDRVERKRDLKDRTERLETLVQNVPVVLFAFDDEGTITLAEGRALENLDAAADDVVGQSVFDVFEDYEGVLADFGAALEGESTHSSATLDGRVFEAWCRPITEDGTVERVIGTAVDVTERAQYQEALNALHEATSHLLTVESEQAACEYVVDVACDVLDLETVVYRFDDQRNELVPTAYSQGLEEAIGSPPRLQPGDGPAWTAFVEDTPGRFDDLADSSLTGEPPGNARSGLYVPIGEHGVLVALDPQPARYDDETFELAKLFARTAEAALDRITRTRRLHGHEWELKRQNRHLERLNAASQVRQDIEQLLLMADSRAEIERGICDRLADLESCSFAWIGEPDPGGTRIRPRVRAGHERGYLDAVAVTTVDDSAAEPTGRAARTRSPMAVENVADSVRDGSWRGDALSRSFQSVYAVPLVYDGFLYGVLALYCDDRDAFDEPLRSMLAELGETIGYAIDTVKRTAALRDDDVAVVELELDLEDAVPMGRLADRLGSRVEFEGRTTRAEDSPTIFAVVDGAVDPETTDPSDIEGIGDVAVIAETDAETLVQLRYTTPFLGAAVDAHGGTLRTLVADDDGVRATVVVPESIEIRDVLSELRRRGFAASLVARREDSTTARAAIDASARNSLLDRLTDRQREVVQTAYHGGFFEWPRRTTGEAIADSLDISAPAFHKHVRAVELKLFTALFDDSSSVGLHS</sequence>
<keyword evidence="2" id="KW-0804">Transcription</keyword>
<dbReference type="InterPro" id="IPR031803">
    <property type="entry name" value="BAT_GAF/HTH-assoc"/>
</dbReference>
<proteinExistence type="predicted"/>
<protein>
    <submittedName>
        <fullName evidence="4">PAS domain S-box protein</fullName>
    </submittedName>
</protein>
<dbReference type="SMART" id="SM00065">
    <property type="entry name" value="GAF"/>
    <property type="match status" value="2"/>
</dbReference>
<dbReference type="Proteomes" id="UP000663203">
    <property type="component" value="Chromosome"/>
</dbReference>
<dbReference type="InterPro" id="IPR003018">
    <property type="entry name" value="GAF"/>
</dbReference>
<dbReference type="PANTHER" id="PTHR34236">
    <property type="entry name" value="DIMETHYL SULFOXIDE REDUCTASE TRANSCRIPTIONAL ACTIVATOR"/>
    <property type="match status" value="1"/>
</dbReference>
<dbReference type="GeneID" id="63189082"/>
<dbReference type="CDD" id="cd00130">
    <property type="entry name" value="PAS"/>
    <property type="match status" value="2"/>
</dbReference>
<dbReference type="InterPro" id="IPR007050">
    <property type="entry name" value="HTH_bacterioopsin"/>
</dbReference>
<evidence type="ECO:0000313" key="4">
    <source>
        <dbReference type="EMBL" id="QSW99097.1"/>
    </source>
</evidence>
<dbReference type="InterPro" id="IPR029016">
    <property type="entry name" value="GAF-like_dom_sf"/>
</dbReference>
<dbReference type="RefSeq" id="WP_207288705.1">
    <property type="nucleotide sequence ID" value="NZ_CP071462.1"/>
</dbReference>
<dbReference type="PROSITE" id="PS50112">
    <property type="entry name" value="PAS"/>
    <property type="match status" value="3"/>
</dbReference>
<evidence type="ECO:0000256" key="1">
    <source>
        <dbReference type="ARBA" id="ARBA00023015"/>
    </source>
</evidence>
<dbReference type="SUPFAM" id="SSF55785">
    <property type="entry name" value="PYP-like sensor domain (PAS domain)"/>
    <property type="match status" value="3"/>
</dbReference>
<dbReference type="Pfam" id="PF08448">
    <property type="entry name" value="PAS_4"/>
    <property type="match status" value="3"/>
</dbReference>
<dbReference type="Gene3D" id="3.30.450.40">
    <property type="match status" value="2"/>
</dbReference>
<dbReference type="SUPFAM" id="SSF55781">
    <property type="entry name" value="GAF domain-like"/>
    <property type="match status" value="2"/>
</dbReference>
<gene>
    <name evidence="4" type="ORF">J0X25_17215</name>
</gene>
<evidence type="ECO:0000256" key="2">
    <source>
        <dbReference type="ARBA" id="ARBA00023163"/>
    </source>
</evidence>
<dbReference type="EMBL" id="CP071462">
    <property type="protein sequence ID" value="QSW99097.1"/>
    <property type="molecule type" value="Genomic_DNA"/>
</dbReference>
<dbReference type="InterPro" id="IPR000014">
    <property type="entry name" value="PAS"/>
</dbReference>
<dbReference type="Pfam" id="PF15915">
    <property type="entry name" value="BAT"/>
    <property type="match status" value="1"/>
</dbReference>
<name>A0A8A2VEI9_9EURY</name>
<organism evidence="4 5">
    <name type="scientific">Haloterrigena alkaliphila</name>
    <dbReference type="NCBI Taxonomy" id="2816475"/>
    <lineage>
        <taxon>Archaea</taxon>
        <taxon>Methanobacteriati</taxon>
        <taxon>Methanobacteriota</taxon>
        <taxon>Stenosarchaea group</taxon>
        <taxon>Halobacteria</taxon>
        <taxon>Halobacteriales</taxon>
        <taxon>Natrialbaceae</taxon>
        <taxon>Haloterrigena</taxon>
    </lineage>
</organism>
<reference evidence="4 5" key="1">
    <citation type="submission" date="2021-03" db="EMBL/GenBank/DDBJ databases">
        <title>Haloterrigena longa sp. nov. and Haloterrigena limicola sp. nov., extremely halophilic archaea isolated from a salt lake.</title>
        <authorList>
            <person name="Henglin C."/>
        </authorList>
    </citation>
    <scope>NUCLEOTIDE SEQUENCE [LARGE SCALE GENOMIC DNA]</scope>
    <source>
        <strain evidence="4 5">KZCA68</strain>
    </source>
</reference>
<dbReference type="Pfam" id="PF13185">
    <property type="entry name" value="GAF_2"/>
    <property type="match status" value="2"/>
</dbReference>
<keyword evidence="5" id="KW-1185">Reference proteome</keyword>
<dbReference type="AlphaFoldDB" id="A0A8A2VEI9"/>
<feature type="domain" description="PAS" evidence="3">
    <location>
        <begin position="130"/>
        <end position="200"/>
    </location>
</feature>
<dbReference type="Pfam" id="PF04967">
    <property type="entry name" value="HTH_10"/>
    <property type="match status" value="1"/>
</dbReference>
<dbReference type="NCBIfam" id="TIGR00229">
    <property type="entry name" value="sensory_box"/>
    <property type="match status" value="2"/>
</dbReference>
<dbReference type="InterPro" id="IPR035965">
    <property type="entry name" value="PAS-like_dom_sf"/>
</dbReference>
<dbReference type="Gene3D" id="3.30.450.20">
    <property type="entry name" value="PAS domain"/>
    <property type="match status" value="3"/>
</dbReference>
<dbReference type="KEGG" id="hakz:J0X25_17215"/>
<keyword evidence="1" id="KW-0805">Transcription regulation</keyword>
<dbReference type="InterPro" id="IPR013656">
    <property type="entry name" value="PAS_4"/>
</dbReference>
<evidence type="ECO:0000259" key="3">
    <source>
        <dbReference type="PROSITE" id="PS50112"/>
    </source>
</evidence>
<dbReference type="PANTHER" id="PTHR34236:SF1">
    <property type="entry name" value="DIMETHYL SULFOXIDE REDUCTASE TRANSCRIPTIONAL ACTIVATOR"/>
    <property type="match status" value="1"/>
</dbReference>